<proteinExistence type="predicted"/>
<comment type="caution">
    <text evidence="2">The sequence shown here is derived from an EMBL/GenBank/DDBJ whole genome shotgun (WGS) entry which is preliminary data.</text>
</comment>
<accession>A0ABR2Z9C7</accession>
<sequence>MLRLHKAELELESISIEDEYLRSQWEAQVTAQTKIPPGRPLAKVKDIVDKVVRLEKAKGLLERQQKQLEETIINVPNDRVDVAMAEDELPEIEAKLNKVKEDLSSKQHLLGVDDEQHVCHLSQSPYLEAQLKAATYKQQLLEKLRARKFE</sequence>
<dbReference type="EMBL" id="JBBXMP010000510">
    <property type="protein sequence ID" value="KAL0057509.1"/>
    <property type="molecule type" value="Genomic_DNA"/>
</dbReference>
<keyword evidence="1" id="KW-0175">Coiled coil</keyword>
<reference evidence="2 3" key="1">
    <citation type="submission" date="2024-05" db="EMBL/GenBank/DDBJ databases">
        <title>A draft genome resource for the thread blight pathogen Marasmius tenuissimus strain MS-2.</title>
        <authorList>
            <person name="Yulfo-Soto G.E."/>
            <person name="Baruah I.K."/>
            <person name="Amoako-Attah I."/>
            <person name="Bukari Y."/>
            <person name="Meinhardt L.W."/>
            <person name="Bailey B.A."/>
            <person name="Cohen S.P."/>
        </authorList>
    </citation>
    <scope>NUCLEOTIDE SEQUENCE [LARGE SCALE GENOMIC DNA]</scope>
    <source>
        <strain evidence="2 3">MS-2</strain>
    </source>
</reference>
<evidence type="ECO:0000313" key="2">
    <source>
        <dbReference type="EMBL" id="KAL0057509.1"/>
    </source>
</evidence>
<organism evidence="2 3">
    <name type="scientific">Marasmius tenuissimus</name>
    <dbReference type="NCBI Taxonomy" id="585030"/>
    <lineage>
        <taxon>Eukaryota</taxon>
        <taxon>Fungi</taxon>
        <taxon>Dikarya</taxon>
        <taxon>Basidiomycota</taxon>
        <taxon>Agaricomycotina</taxon>
        <taxon>Agaricomycetes</taxon>
        <taxon>Agaricomycetidae</taxon>
        <taxon>Agaricales</taxon>
        <taxon>Marasmiineae</taxon>
        <taxon>Marasmiaceae</taxon>
        <taxon>Marasmius</taxon>
    </lineage>
</organism>
<evidence type="ECO:0000256" key="1">
    <source>
        <dbReference type="SAM" id="Coils"/>
    </source>
</evidence>
<protein>
    <submittedName>
        <fullName evidence="2">Uncharacterized protein</fullName>
    </submittedName>
</protein>
<keyword evidence="3" id="KW-1185">Reference proteome</keyword>
<name>A0ABR2Z9C7_9AGAR</name>
<gene>
    <name evidence="2" type="ORF">AAF712_015850</name>
</gene>
<feature type="coiled-coil region" evidence="1">
    <location>
        <begin position="51"/>
        <end position="102"/>
    </location>
</feature>
<evidence type="ECO:0000313" key="3">
    <source>
        <dbReference type="Proteomes" id="UP001437256"/>
    </source>
</evidence>
<dbReference type="Proteomes" id="UP001437256">
    <property type="component" value="Unassembled WGS sequence"/>
</dbReference>